<organism evidence="8 9">
    <name type="scientific">Pseudaquabacterium pictum</name>
    <dbReference type="NCBI Taxonomy" id="2315236"/>
    <lineage>
        <taxon>Bacteria</taxon>
        <taxon>Pseudomonadati</taxon>
        <taxon>Pseudomonadota</taxon>
        <taxon>Betaproteobacteria</taxon>
        <taxon>Burkholderiales</taxon>
        <taxon>Sphaerotilaceae</taxon>
        <taxon>Pseudaquabacterium</taxon>
    </lineage>
</organism>
<dbReference type="Pfam" id="PF00067">
    <property type="entry name" value="p450"/>
    <property type="match status" value="1"/>
</dbReference>
<dbReference type="InterPro" id="IPR036396">
    <property type="entry name" value="Cyt_P450_sf"/>
</dbReference>
<evidence type="ECO:0000256" key="6">
    <source>
        <dbReference type="ARBA" id="ARBA00023033"/>
    </source>
</evidence>
<keyword evidence="2 7" id="KW-0349">Heme</keyword>
<dbReference type="InterPro" id="IPR017972">
    <property type="entry name" value="Cyt_P450_CS"/>
</dbReference>
<dbReference type="InterPro" id="IPR002397">
    <property type="entry name" value="Cyt_P450_B"/>
</dbReference>
<evidence type="ECO:0000313" key="8">
    <source>
        <dbReference type="EMBL" id="GCL61190.1"/>
    </source>
</evidence>
<evidence type="ECO:0000256" key="4">
    <source>
        <dbReference type="ARBA" id="ARBA00023002"/>
    </source>
</evidence>
<dbReference type="InterPro" id="IPR001128">
    <property type="entry name" value="Cyt_P450"/>
</dbReference>
<comment type="similarity">
    <text evidence="1 7">Belongs to the cytochrome P450 family.</text>
</comment>
<evidence type="ECO:0000256" key="5">
    <source>
        <dbReference type="ARBA" id="ARBA00023004"/>
    </source>
</evidence>
<dbReference type="RefSeq" id="WP_137730963.1">
    <property type="nucleotide sequence ID" value="NZ_BJCL01000001.1"/>
</dbReference>
<evidence type="ECO:0000256" key="1">
    <source>
        <dbReference type="ARBA" id="ARBA00010617"/>
    </source>
</evidence>
<dbReference type="AlphaFoldDB" id="A0A480AKE4"/>
<dbReference type="Proteomes" id="UP000301751">
    <property type="component" value="Unassembled WGS sequence"/>
</dbReference>
<proteinExistence type="inferred from homology"/>
<dbReference type="EMBL" id="BJCL01000001">
    <property type="protein sequence ID" value="GCL61190.1"/>
    <property type="molecule type" value="Genomic_DNA"/>
</dbReference>
<dbReference type="OrthoDB" id="4168525at2"/>
<dbReference type="Gene3D" id="1.10.630.10">
    <property type="entry name" value="Cytochrome P450"/>
    <property type="match status" value="1"/>
</dbReference>
<gene>
    <name evidence="8" type="ORF">AQPW35_02710</name>
</gene>
<dbReference type="FunFam" id="1.10.630.10:FF:000018">
    <property type="entry name" value="Cytochrome P450 monooxygenase"/>
    <property type="match status" value="1"/>
</dbReference>
<dbReference type="GO" id="GO:0004497">
    <property type="term" value="F:monooxygenase activity"/>
    <property type="evidence" value="ECO:0007669"/>
    <property type="project" value="UniProtKB-KW"/>
</dbReference>
<keyword evidence="5 7" id="KW-0408">Iron</keyword>
<dbReference type="PRINTS" id="PR00359">
    <property type="entry name" value="BP450"/>
</dbReference>
<evidence type="ECO:0000313" key="9">
    <source>
        <dbReference type="Proteomes" id="UP000301751"/>
    </source>
</evidence>
<keyword evidence="4 7" id="KW-0560">Oxidoreductase</keyword>
<comment type="caution">
    <text evidence="8">The sequence shown here is derived from an EMBL/GenBank/DDBJ whole genome shotgun (WGS) entry which is preliminary data.</text>
</comment>
<dbReference type="PANTHER" id="PTHR46696">
    <property type="entry name" value="P450, PUTATIVE (EUROFUNG)-RELATED"/>
    <property type="match status" value="1"/>
</dbReference>
<dbReference type="CDD" id="cd20625">
    <property type="entry name" value="CYP164-like"/>
    <property type="match status" value="1"/>
</dbReference>
<name>A0A480AKE4_9BURK</name>
<accession>A0A480AKE4</accession>
<evidence type="ECO:0000256" key="2">
    <source>
        <dbReference type="ARBA" id="ARBA00022617"/>
    </source>
</evidence>
<dbReference type="PANTHER" id="PTHR46696:SF1">
    <property type="entry name" value="CYTOCHROME P450 YJIB-RELATED"/>
    <property type="match status" value="1"/>
</dbReference>
<dbReference type="GO" id="GO:0005506">
    <property type="term" value="F:iron ion binding"/>
    <property type="evidence" value="ECO:0007669"/>
    <property type="project" value="InterPro"/>
</dbReference>
<keyword evidence="9" id="KW-1185">Reference proteome</keyword>
<sequence length="403" mass="45191">MTALAYDPADPAVRRNPFPLYARLQDDDPVHWSPALKAWVLTRYDDVRQMLLTDQMSPDRLRPFYAQLQGERRDTLAEVMRYMALWMVFRDPPEHTRLRRLVGTVFNLKALEALDGPVSRVVDHLLDQLPTGQPVDWARQVAAPLPAYVIMDMLAIPYSDFPELKEASDELRAFIGGARADGDRYAVARRGAERLARFFRDLIAQRRADPGTDFVSRMIAARDDEGRLTEDELVATCMLVLFAGHETTTHLLGNAVNALLDHPGQLQRLREDPALIQSAVEEFLRYDGPSNALARVVKVDHQIDGKTLRAGDRVFGFANAANRDPRAFSDPQGLDLGRTPNRHLTFGFGTHFCMGAPLARLEGQRCIGALVQRFASIRRAPGETDWVDALAMRGVSTLPVILN</sequence>
<reference evidence="9" key="1">
    <citation type="submission" date="2019-03" db="EMBL/GenBank/DDBJ databases">
        <title>Aquabacterium pictum sp.nov., the first bacteriochlorophyll a-containing freshwater bacterium in the genus Aquabacterium of the class Betaproteobacteria.</title>
        <authorList>
            <person name="Hirose S."/>
            <person name="Tank M."/>
            <person name="Hara E."/>
            <person name="Tamaki H."/>
            <person name="Takaichi S."/>
            <person name="Haruta S."/>
            <person name="Hanada S."/>
        </authorList>
    </citation>
    <scope>NUCLEOTIDE SEQUENCE [LARGE SCALE GENOMIC DNA]</scope>
    <source>
        <strain evidence="9">W35</strain>
    </source>
</reference>
<dbReference type="GO" id="GO:0020037">
    <property type="term" value="F:heme binding"/>
    <property type="evidence" value="ECO:0007669"/>
    <property type="project" value="InterPro"/>
</dbReference>
<keyword evidence="3 7" id="KW-0479">Metal-binding</keyword>
<dbReference type="GO" id="GO:0016705">
    <property type="term" value="F:oxidoreductase activity, acting on paired donors, with incorporation or reduction of molecular oxygen"/>
    <property type="evidence" value="ECO:0007669"/>
    <property type="project" value="InterPro"/>
</dbReference>
<evidence type="ECO:0000256" key="3">
    <source>
        <dbReference type="ARBA" id="ARBA00022723"/>
    </source>
</evidence>
<dbReference type="SUPFAM" id="SSF48264">
    <property type="entry name" value="Cytochrome P450"/>
    <property type="match status" value="1"/>
</dbReference>
<evidence type="ECO:0000256" key="7">
    <source>
        <dbReference type="RuleBase" id="RU000461"/>
    </source>
</evidence>
<dbReference type="PROSITE" id="PS00086">
    <property type="entry name" value="CYTOCHROME_P450"/>
    <property type="match status" value="1"/>
</dbReference>
<keyword evidence="6 7" id="KW-0503">Monooxygenase</keyword>
<protein>
    <submittedName>
        <fullName evidence="8">Cytochrome P-450 like protein</fullName>
    </submittedName>
</protein>